<dbReference type="AlphaFoldDB" id="A0AA37SAG5"/>
<evidence type="ECO:0000313" key="2">
    <source>
        <dbReference type="EMBL" id="GLQ31719.1"/>
    </source>
</evidence>
<dbReference type="RefSeq" id="WP_284381416.1">
    <property type="nucleotide sequence ID" value="NZ_BSNM01000014.1"/>
</dbReference>
<dbReference type="EMBL" id="BSNM01000014">
    <property type="protein sequence ID" value="GLQ31719.1"/>
    <property type="molecule type" value="Genomic_DNA"/>
</dbReference>
<gene>
    <name evidence="2" type="ORF">GCM10007876_21980</name>
</gene>
<evidence type="ECO:0000313" key="3">
    <source>
        <dbReference type="Proteomes" id="UP001161389"/>
    </source>
</evidence>
<keyword evidence="3" id="KW-1185">Reference proteome</keyword>
<comment type="caution">
    <text evidence="2">The sequence shown here is derived from an EMBL/GenBank/DDBJ whole genome shotgun (WGS) entry which is preliminary data.</text>
</comment>
<reference evidence="2" key="1">
    <citation type="journal article" date="2014" name="Int. J. Syst. Evol. Microbiol.">
        <title>Complete genome sequence of Corynebacterium casei LMG S-19264T (=DSM 44701T), isolated from a smear-ripened cheese.</title>
        <authorList>
            <consortium name="US DOE Joint Genome Institute (JGI-PGF)"/>
            <person name="Walter F."/>
            <person name="Albersmeier A."/>
            <person name="Kalinowski J."/>
            <person name="Ruckert C."/>
        </authorList>
    </citation>
    <scope>NUCLEOTIDE SEQUENCE</scope>
    <source>
        <strain evidence="2">NBRC 110071</strain>
    </source>
</reference>
<evidence type="ECO:0000256" key="1">
    <source>
        <dbReference type="SAM" id="MobiDB-lite"/>
    </source>
</evidence>
<protein>
    <submittedName>
        <fullName evidence="2">Uncharacterized protein</fullName>
    </submittedName>
</protein>
<feature type="region of interest" description="Disordered" evidence="1">
    <location>
        <begin position="124"/>
        <end position="155"/>
    </location>
</feature>
<feature type="compositionally biased region" description="Polar residues" evidence="1">
    <location>
        <begin position="143"/>
        <end position="155"/>
    </location>
</feature>
<sequence length="306" mass="35774">MSDIRKKLSEWINEPNPVKQQWIYNYLAKRGLSGQIRIDPYSPNNRYINEQIPDSNLIILNDRIRKAWSQKIHREKKGLKSFNFIMSEHIEKQLRYLAKNLNKNLKDTLESILLNTYKTEREQQERLKAEAKKEKALKRAQGNRPTWPNFENTLFSKGSTEKLENELLKAKQEINHKDKQISDLLDMQGELRETIKELQSTSESDQNHTHTSNTNNTPKEPEGPPNSNNTSSQHEEVIIHLWDKLRARTLQMIEANTKANLNLALDASIPDNQKKKIHKKVATSVLKDFDKLKQYKGIRELIETKS</sequence>
<feature type="compositionally biased region" description="Basic and acidic residues" evidence="1">
    <location>
        <begin position="124"/>
        <end position="134"/>
    </location>
</feature>
<proteinExistence type="predicted"/>
<dbReference type="Proteomes" id="UP001161389">
    <property type="component" value="Unassembled WGS sequence"/>
</dbReference>
<feature type="region of interest" description="Disordered" evidence="1">
    <location>
        <begin position="198"/>
        <end position="234"/>
    </location>
</feature>
<accession>A0AA37SAG5</accession>
<name>A0AA37SAG5_9GAMM</name>
<reference evidence="2" key="2">
    <citation type="submission" date="2023-01" db="EMBL/GenBank/DDBJ databases">
        <title>Draft genome sequence of Litoribrevibacter albus strain NBRC 110071.</title>
        <authorList>
            <person name="Sun Q."/>
            <person name="Mori K."/>
        </authorList>
    </citation>
    <scope>NUCLEOTIDE SEQUENCE</scope>
    <source>
        <strain evidence="2">NBRC 110071</strain>
    </source>
</reference>
<organism evidence="2 3">
    <name type="scientific">Litoribrevibacter albus</name>
    <dbReference type="NCBI Taxonomy" id="1473156"/>
    <lineage>
        <taxon>Bacteria</taxon>
        <taxon>Pseudomonadati</taxon>
        <taxon>Pseudomonadota</taxon>
        <taxon>Gammaproteobacteria</taxon>
        <taxon>Oceanospirillales</taxon>
        <taxon>Oceanospirillaceae</taxon>
        <taxon>Litoribrevibacter</taxon>
    </lineage>
</organism>